<proteinExistence type="predicted"/>
<reference evidence="2" key="1">
    <citation type="journal article" date="2013" name="Science">
        <title>The Amborella genome and the evolution of flowering plants.</title>
        <authorList>
            <consortium name="Amborella Genome Project"/>
        </authorList>
    </citation>
    <scope>NUCLEOTIDE SEQUENCE [LARGE SCALE GENOMIC DNA]</scope>
</reference>
<dbReference type="HOGENOM" id="CLU_2625270_0_0_1"/>
<evidence type="ECO:0000313" key="1">
    <source>
        <dbReference type="EMBL" id="ERN18615.1"/>
    </source>
</evidence>
<keyword evidence="2" id="KW-1185">Reference proteome</keyword>
<accession>U5D8T4</accession>
<dbReference type="Proteomes" id="UP000017836">
    <property type="component" value="Unassembled WGS sequence"/>
</dbReference>
<gene>
    <name evidence="1" type="ORF">AMTR_s00065p00160910</name>
</gene>
<dbReference type="EMBL" id="KI392088">
    <property type="protein sequence ID" value="ERN18615.1"/>
    <property type="molecule type" value="Genomic_DNA"/>
</dbReference>
<name>U5D8T4_AMBTC</name>
<dbReference type="Gramene" id="ERN18615">
    <property type="protein sequence ID" value="ERN18615"/>
    <property type="gene ID" value="AMTR_s00065p00160910"/>
</dbReference>
<evidence type="ECO:0000313" key="2">
    <source>
        <dbReference type="Proteomes" id="UP000017836"/>
    </source>
</evidence>
<protein>
    <submittedName>
        <fullName evidence="1">Uncharacterized protein</fullName>
    </submittedName>
</protein>
<organism evidence="1 2">
    <name type="scientific">Amborella trichopoda</name>
    <dbReference type="NCBI Taxonomy" id="13333"/>
    <lineage>
        <taxon>Eukaryota</taxon>
        <taxon>Viridiplantae</taxon>
        <taxon>Streptophyta</taxon>
        <taxon>Embryophyta</taxon>
        <taxon>Tracheophyta</taxon>
        <taxon>Spermatophyta</taxon>
        <taxon>Magnoliopsida</taxon>
        <taxon>Amborellales</taxon>
        <taxon>Amborellaceae</taxon>
        <taxon>Amborella</taxon>
    </lineage>
</organism>
<dbReference type="AlphaFoldDB" id="U5D8T4"/>
<sequence>MEKMRDLSQVVPHLGYVATNMPVERVEKCLSAAIAACRRWRLSMMPLHWNMFVPSGSFVAGRGRDDWISWGKLKLAIR</sequence>